<proteinExistence type="predicted"/>
<sequence>MCGQDTSPLLNEIDWEDDYYLTLLMTIEEEIVGVDNKFPDLDDYAVIFALEKMANNPEIRSDDPVVKAIQMGLRILLSLSDYSRYEVKRTIRKVLYSAKK</sequence>
<reference evidence="1 2" key="1">
    <citation type="submission" date="2018-06" db="EMBL/GenBank/DDBJ databases">
        <title>Extensive metabolic versatility and redundancy in microbially diverse, dynamic hydrothermal sediments.</title>
        <authorList>
            <person name="Dombrowski N."/>
            <person name="Teske A."/>
            <person name="Baker B.J."/>
        </authorList>
    </citation>
    <scope>NUCLEOTIDE SEQUENCE [LARGE SCALE GENOMIC DNA]</scope>
    <source>
        <strain evidence="1">B36_G15</strain>
    </source>
</reference>
<organism evidence="1 2">
    <name type="scientific">candidate division WOR-3 bacterium</name>
    <dbReference type="NCBI Taxonomy" id="2052148"/>
    <lineage>
        <taxon>Bacteria</taxon>
        <taxon>Bacteria division WOR-3</taxon>
    </lineage>
</organism>
<name>A0A660SHK5_UNCW3</name>
<gene>
    <name evidence="1" type="ORF">DRP53_05575</name>
</gene>
<dbReference type="Proteomes" id="UP000268469">
    <property type="component" value="Unassembled WGS sequence"/>
</dbReference>
<protein>
    <submittedName>
        <fullName evidence="1">Uncharacterized protein</fullName>
    </submittedName>
</protein>
<dbReference type="EMBL" id="QNBE01000044">
    <property type="protein sequence ID" value="RKX70289.1"/>
    <property type="molecule type" value="Genomic_DNA"/>
</dbReference>
<comment type="caution">
    <text evidence="1">The sequence shown here is derived from an EMBL/GenBank/DDBJ whole genome shotgun (WGS) entry which is preliminary data.</text>
</comment>
<feature type="non-terminal residue" evidence="1">
    <location>
        <position position="100"/>
    </location>
</feature>
<evidence type="ECO:0000313" key="1">
    <source>
        <dbReference type="EMBL" id="RKX70289.1"/>
    </source>
</evidence>
<evidence type="ECO:0000313" key="2">
    <source>
        <dbReference type="Proteomes" id="UP000268469"/>
    </source>
</evidence>
<accession>A0A660SHK5</accession>
<dbReference type="AlphaFoldDB" id="A0A660SHK5"/>